<organism evidence="1 3">
    <name type="scientific">Russula ochroleuca</name>
    <dbReference type="NCBI Taxonomy" id="152965"/>
    <lineage>
        <taxon>Eukaryota</taxon>
        <taxon>Fungi</taxon>
        <taxon>Dikarya</taxon>
        <taxon>Basidiomycota</taxon>
        <taxon>Agaricomycotina</taxon>
        <taxon>Agaricomycetes</taxon>
        <taxon>Russulales</taxon>
        <taxon>Russulaceae</taxon>
        <taxon>Russula</taxon>
    </lineage>
</organism>
<reference evidence="1" key="1">
    <citation type="submission" date="2019-10" db="EMBL/GenBank/DDBJ databases">
        <authorList>
            <consortium name="DOE Joint Genome Institute"/>
            <person name="Kuo A."/>
            <person name="Miyauchi S."/>
            <person name="Kiss E."/>
            <person name="Drula E."/>
            <person name="Kohler A."/>
            <person name="Sanchez-Garcia M."/>
            <person name="Andreopoulos B."/>
            <person name="Barry K.W."/>
            <person name="Bonito G."/>
            <person name="Buee M."/>
            <person name="Carver A."/>
            <person name="Chen C."/>
            <person name="Cichocki N."/>
            <person name="Clum A."/>
            <person name="Culley D."/>
            <person name="Crous P.W."/>
            <person name="Fauchery L."/>
            <person name="Girlanda M."/>
            <person name="Hayes R."/>
            <person name="Keri Z."/>
            <person name="LaButti K."/>
            <person name="Lipzen A."/>
            <person name="Lombard V."/>
            <person name="Magnuson J."/>
            <person name="Maillard F."/>
            <person name="Morin E."/>
            <person name="Murat C."/>
            <person name="Nolan M."/>
            <person name="Ohm R."/>
            <person name="Pangilinan J."/>
            <person name="Pereira M."/>
            <person name="Perotto S."/>
            <person name="Peter M."/>
            <person name="Riley R."/>
            <person name="Sitrit Y."/>
            <person name="Stielow B."/>
            <person name="Szollosi G."/>
            <person name="Zifcakova L."/>
            <person name="Stursova M."/>
            <person name="Spatafora J.W."/>
            <person name="Tedersoo L."/>
            <person name="Vaario L.-M."/>
            <person name="Yamada A."/>
            <person name="Yan M."/>
            <person name="Wang P."/>
            <person name="Xu J."/>
            <person name="Bruns T."/>
            <person name="Baldrian P."/>
            <person name="Vilgalys R."/>
            <person name="Henrissat B."/>
            <person name="Grigoriev I.V."/>
            <person name="Hibbett D."/>
            <person name="Nagy L.G."/>
            <person name="Martin F.M."/>
        </authorList>
    </citation>
    <scope>NUCLEOTIDE SEQUENCE</scope>
    <source>
        <strain evidence="1">Prilba</strain>
    </source>
</reference>
<evidence type="ECO:0000313" key="3">
    <source>
        <dbReference type="Proteomes" id="UP000759537"/>
    </source>
</evidence>
<comment type="caution">
    <text evidence="1">The sequence shown here is derived from an EMBL/GenBank/DDBJ whole genome shotgun (WGS) entry which is preliminary data.</text>
</comment>
<dbReference type="EMBL" id="WHVB01000116">
    <property type="protein sequence ID" value="KAF8461782.1"/>
    <property type="molecule type" value="Genomic_DNA"/>
</dbReference>
<protein>
    <submittedName>
        <fullName evidence="1">Uncharacterized protein</fullName>
    </submittedName>
</protein>
<dbReference type="OrthoDB" id="332863at2759"/>
<evidence type="ECO:0000313" key="1">
    <source>
        <dbReference type="EMBL" id="KAF8461782.1"/>
    </source>
</evidence>
<name>A0A9P5JT43_9AGAM</name>
<proteinExistence type="predicted"/>
<gene>
    <name evidence="2" type="ORF">DFH94DRAFT_687696</name>
    <name evidence="1" type="ORF">DFH94DRAFT_699975</name>
</gene>
<keyword evidence="3" id="KW-1185">Reference proteome</keyword>
<dbReference type="EMBL" id="WHVB01000001">
    <property type="protein sequence ID" value="KAF8487220.1"/>
    <property type="molecule type" value="Genomic_DNA"/>
</dbReference>
<accession>A0A9P5JT43</accession>
<evidence type="ECO:0000313" key="2">
    <source>
        <dbReference type="EMBL" id="KAF8487220.1"/>
    </source>
</evidence>
<reference evidence="1" key="2">
    <citation type="journal article" date="2020" name="Nat. Commun.">
        <title>Large-scale genome sequencing of mycorrhizal fungi provides insights into the early evolution of symbiotic traits.</title>
        <authorList>
            <person name="Miyauchi S."/>
            <person name="Kiss E."/>
            <person name="Kuo A."/>
            <person name="Drula E."/>
            <person name="Kohler A."/>
            <person name="Sanchez-Garcia M."/>
            <person name="Morin E."/>
            <person name="Andreopoulos B."/>
            <person name="Barry K.W."/>
            <person name="Bonito G."/>
            <person name="Buee M."/>
            <person name="Carver A."/>
            <person name="Chen C."/>
            <person name="Cichocki N."/>
            <person name="Clum A."/>
            <person name="Culley D."/>
            <person name="Crous P.W."/>
            <person name="Fauchery L."/>
            <person name="Girlanda M."/>
            <person name="Hayes R.D."/>
            <person name="Keri Z."/>
            <person name="LaButti K."/>
            <person name="Lipzen A."/>
            <person name="Lombard V."/>
            <person name="Magnuson J."/>
            <person name="Maillard F."/>
            <person name="Murat C."/>
            <person name="Nolan M."/>
            <person name="Ohm R.A."/>
            <person name="Pangilinan J."/>
            <person name="Pereira M.F."/>
            <person name="Perotto S."/>
            <person name="Peter M."/>
            <person name="Pfister S."/>
            <person name="Riley R."/>
            <person name="Sitrit Y."/>
            <person name="Stielow J.B."/>
            <person name="Szollosi G."/>
            <person name="Zifcakova L."/>
            <person name="Stursova M."/>
            <person name="Spatafora J.W."/>
            <person name="Tedersoo L."/>
            <person name="Vaario L.M."/>
            <person name="Yamada A."/>
            <person name="Yan M."/>
            <person name="Wang P."/>
            <person name="Xu J."/>
            <person name="Bruns T."/>
            <person name="Baldrian P."/>
            <person name="Vilgalys R."/>
            <person name="Dunand C."/>
            <person name="Henrissat B."/>
            <person name="Grigoriev I.V."/>
            <person name="Hibbett D."/>
            <person name="Nagy L.G."/>
            <person name="Martin F.M."/>
        </authorList>
    </citation>
    <scope>NUCLEOTIDE SEQUENCE</scope>
    <source>
        <strain evidence="1">Prilba</strain>
    </source>
</reference>
<dbReference type="AlphaFoldDB" id="A0A9P5JT43"/>
<sequence>MPATDSLLASLPATPSQALQIHVGLRARHSLAMRFATVAGSDFEALERVVELERAKREMELYGSSGKRGRGRGVLITDYVVEVYELTKRIPINERFLTLTSMTCDN</sequence>
<dbReference type="Proteomes" id="UP000759537">
    <property type="component" value="Unassembled WGS sequence"/>
</dbReference>